<evidence type="ECO:0000256" key="2">
    <source>
        <dbReference type="ARBA" id="ARBA00022448"/>
    </source>
</evidence>
<dbReference type="CDD" id="cd00105">
    <property type="entry name" value="KH-I"/>
    <property type="match status" value="1"/>
</dbReference>
<dbReference type="InterPro" id="IPR012677">
    <property type="entry name" value="Nucleotide-bd_a/b_plait_sf"/>
</dbReference>
<dbReference type="Pfam" id="PF00076">
    <property type="entry name" value="RRM_1"/>
    <property type="match status" value="1"/>
</dbReference>
<dbReference type="Gene3D" id="3.30.1370.10">
    <property type="entry name" value="K Homology domain, type 1"/>
    <property type="match status" value="2"/>
</dbReference>
<feature type="compositionally biased region" description="Basic and acidic residues" evidence="7">
    <location>
        <begin position="598"/>
        <end position="608"/>
    </location>
</feature>
<dbReference type="GO" id="GO:0006417">
    <property type="term" value="P:regulation of translation"/>
    <property type="evidence" value="ECO:0007669"/>
    <property type="project" value="UniProtKB-KW"/>
</dbReference>
<evidence type="ECO:0000256" key="5">
    <source>
        <dbReference type="ARBA" id="ARBA00022845"/>
    </source>
</evidence>
<evidence type="ECO:0000313" key="9">
    <source>
        <dbReference type="EMBL" id="CAJ1386984.1"/>
    </source>
</evidence>
<evidence type="ECO:0000256" key="3">
    <source>
        <dbReference type="ARBA" id="ARBA00022737"/>
    </source>
</evidence>
<dbReference type="PANTHER" id="PTHR10288">
    <property type="entry name" value="KH DOMAIN CONTAINING RNA BINDING PROTEIN"/>
    <property type="match status" value="1"/>
</dbReference>
<dbReference type="GO" id="GO:0003723">
    <property type="term" value="F:RNA binding"/>
    <property type="evidence" value="ECO:0007669"/>
    <property type="project" value="UniProtKB-UniRule"/>
</dbReference>
<dbReference type="SMART" id="SM00322">
    <property type="entry name" value="KH"/>
    <property type="match status" value="2"/>
</dbReference>
<reference evidence="9" key="1">
    <citation type="submission" date="2023-08" db="EMBL/GenBank/DDBJ databases">
        <authorList>
            <person name="Chen Y."/>
            <person name="Shah S."/>
            <person name="Dougan E. K."/>
            <person name="Thang M."/>
            <person name="Chan C."/>
        </authorList>
    </citation>
    <scope>NUCLEOTIDE SEQUENCE</scope>
</reference>
<keyword evidence="6" id="KW-0694">RNA-binding</keyword>
<dbReference type="Pfam" id="PF00013">
    <property type="entry name" value="KH_1"/>
    <property type="match status" value="2"/>
</dbReference>
<gene>
    <name evidence="9" type="ORF">EVOR1521_LOCUS13145</name>
</gene>
<protein>
    <recommendedName>
        <fullName evidence="8">RRM domain-containing protein</fullName>
    </recommendedName>
</protein>
<dbReference type="InterPro" id="IPR000504">
    <property type="entry name" value="RRM_dom"/>
</dbReference>
<keyword evidence="4" id="KW-0509">mRNA transport</keyword>
<name>A0AA36IFV1_9DINO</name>
<sequence length="624" mass="69345">MSESLPCLCLVPSDAAGLIIGRGGTTVRQICEESKAQVSVSGERDTPKALSDRIVTIQGTPQQILVACREVIRIVQRSQELDDNEEGTFVTVVPAGAVEHIVGPGGDTVSELVKSTGADVNISRHNINGTELQPVSVSGTPPQMLDATMEVLQLVQELADQGGLTIECSAQGLKALDPRWSAPETGQSFLFHPSICKTVRWMRLLLFAVALPILAYWHYTVYEKGEEKATEEQEECENEEPHIQDDLDEVAGSSIKQDADIYGDEFWSDKRGEPADRDGFSWDAGRDELDDFLADDGGKVDFKGDLGLGKSDDFGLKDFGLGGLDDKSFGLGLGPDLDDFSFDRDHRRDDKGKGKGKSKDKGKEREADPKQVFVANVADAHEDDLRAFFEQAGDVERLKVLRNPDGSAKGVCFVTFRTEDQAQKALTFHNRPFEGGNIVVRMANAGKKGEKGDKGEGRGDRFDRDRDRGDRGDRFDRFDRDRDHHRDRSNERFERPDRDRNERKGKGRGKKGSADVDDALEEALSGHDGPLRTSDFDFVARRFLGELRSRDKADGGSRFQEAMDMVLKYTSSKDRGAVRKWTAYVFTLLQKFDPALSEEIREKDQERRGKGKGRGMARQNSEED</sequence>
<dbReference type="InterPro" id="IPR004088">
    <property type="entry name" value="KH_dom_type_1"/>
</dbReference>
<proteinExistence type="inferred from homology"/>
<evidence type="ECO:0000313" key="10">
    <source>
        <dbReference type="Proteomes" id="UP001178507"/>
    </source>
</evidence>
<keyword evidence="5" id="KW-0810">Translation regulation</keyword>
<dbReference type="InterPro" id="IPR035979">
    <property type="entry name" value="RBD_domain_sf"/>
</dbReference>
<dbReference type="GO" id="GO:0051028">
    <property type="term" value="P:mRNA transport"/>
    <property type="evidence" value="ECO:0007669"/>
    <property type="project" value="UniProtKB-KW"/>
</dbReference>
<feature type="region of interest" description="Disordered" evidence="7">
    <location>
        <begin position="342"/>
        <end position="372"/>
    </location>
</feature>
<dbReference type="InterPro" id="IPR004087">
    <property type="entry name" value="KH_dom"/>
</dbReference>
<evidence type="ECO:0000259" key="8">
    <source>
        <dbReference type="PROSITE" id="PS50102"/>
    </source>
</evidence>
<comment type="caution">
    <text evidence="9">The sequence shown here is derived from an EMBL/GenBank/DDBJ whole genome shotgun (WGS) entry which is preliminary data.</text>
</comment>
<accession>A0AA36IFV1</accession>
<keyword evidence="3" id="KW-0677">Repeat</keyword>
<evidence type="ECO:0000256" key="7">
    <source>
        <dbReference type="SAM" id="MobiDB-lite"/>
    </source>
</evidence>
<feature type="region of interest" description="Disordered" evidence="7">
    <location>
        <begin position="444"/>
        <end position="517"/>
    </location>
</feature>
<evidence type="ECO:0000256" key="1">
    <source>
        <dbReference type="ARBA" id="ARBA00009094"/>
    </source>
</evidence>
<comment type="similarity">
    <text evidence="1">Belongs to the RRM IMP/VICKZ family.</text>
</comment>
<feature type="compositionally biased region" description="Basic and acidic residues" evidence="7">
    <location>
        <begin position="342"/>
        <end position="369"/>
    </location>
</feature>
<dbReference type="PROSITE" id="PS50084">
    <property type="entry name" value="KH_TYPE_1"/>
    <property type="match status" value="2"/>
</dbReference>
<keyword evidence="10" id="KW-1185">Reference proteome</keyword>
<feature type="region of interest" description="Disordered" evidence="7">
    <location>
        <begin position="597"/>
        <end position="624"/>
    </location>
</feature>
<dbReference type="CDD" id="cd00590">
    <property type="entry name" value="RRM_SF"/>
    <property type="match status" value="1"/>
</dbReference>
<dbReference type="PROSITE" id="PS50102">
    <property type="entry name" value="RRM"/>
    <property type="match status" value="1"/>
</dbReference>
<evidence type="ECO:0000256" key="6">
    <source>
        <dbReference type="PROSITE-ProRule" id="PRU00176"/>
    </source>
</evidence>
<organism evidence="9 10">
    <name type="scientific">Effrenium voratum</name>
    <dbReference type="NCBI Taxonomy" id="2562239"/>
    <lineage>
        <taxon>Eukaryota</taxon>
        <taxon>Sar</taxon>
        <taxon>Alveolata</taxon>
        <taxon>Dinophyceae</taxon>
        <taxon>Suessiales</taxon>
        <taxon>Symbiodiniaceae</taxon>
        <taxon>Effrenium</taxon>
    </lineage>
</organism>
<evidence type="ECO:0000256" key="4">
    <source>
        <dbReference type="ARBA" id="ARBA00022816"/>
    </source>
</evidence>
<dbReference type="SUPFAM" id="SSF54928">
    <property type="entry name" value="RNA-binding domain, RBD"/>
    <property type="match status" value="1"/>
</dbReference>
<feature type="compositionally biased region" description="Basic and acidic residues" evidence="7">
    <location>
        <begin position="447"/>
        <end position="504"/>
    </location>
</feature>
<keyword evidence="2" id="KW-0813">Transport</keyword>
<dbReference type="SMART" id="SM00360">
    <property type="entry name" value="RRM"/>
    <property type="match status" value="1"/>
</dbReference>
<dbReference type="Proteomes" id="UP001178507">
    <property type="component" value="Unassembled WGS sequence"/>
</dbReference>
<dbReference type="Gene3D" id="3.30.70.330">
    <property type="match status" value="1"/>
</dbReference>
<feature type="domain" description="RRM" evidence="8">
    <location>
        <begin position="370"/>
        <end position="445"/>
    </location>
</feature>
<dbReference type="EMBL" id="CAUJNA010001446">
    <property type="protein sequence ID" value="CAJ1386984.1"/>
    <property type="molecule type" value="Genomic_DNA"/>
</dbReference>
<dbReference type="SUPFAM" id="SSF54791">
    <property type="entry name" value="Eukaryotic type KH-domain (KH-domain type I)"/>
    <property type="match status" value="2"/>
</dbReference>
<dbReference type="InterPro" id="IPR036612">
    <property type="entry name" value="KH_dom_type_1_sf"/>
</dbReference>
<dbReference type="AlphaFoldDB" id="A0AA36IFV1"/>